<accession>Q1JVI6</accession>
<dbReference type="RefSeq" id="WP_006003134.1">
    <property type="nucleotide sequence ID" value="NZ_AAEW02000038.1"/>
</dbReference>
<dbReference type="InterPro" id="IPR010982">
    <property type="entry name" value="Lambda_DNA-bd_dom_sf"/>
</dbReference>
<evidence type="ECO:0000313" key="2">
    <source>
        <dbReference type="EMBL" id="EAT14247.1"/>
    </source>
</evidence>
<dbReference type="EMBL" id="AAEW02000038">
    <property type="protein sequence ID" value="EAT14247.1"/>
    <property type="molecule type" value="Genomic_DNA"/>
</dbReference>
<keyword evidence="3" id="KW-1185">Reference proteome</keyword>
<evidence type="ECO:0000313" key="3">
    <source>
        <dbReference type="Proteomes" id="UP000005695"/>
    </source>
</evidence>
<dbReference type="PROSITE" id="PS50943">
    <property type="entry name" value="HTH_CROC1"/>
    <property type="match status" value="1"/>
</dbReference>
<dbReference type="SMART" id="SM00530">
    <property type="entry name" value="HTH_XRE"/>
    <property type="match status" value="1"/>
</dbReference>
<feature type="domain" description="HTH cro/C1-type" evidence="1">
    <location>
        <begin position="21"/>
        <end position="74"/>
    </location>
</feature>
<dbReference type="Pfam" id="PF01381">
    <property type="entry name" value="HTH_3"/>
    <property type="match status" value="1"/>
</dbReference>
<dbReference type="Proteomes" id="UP000005695">
    <property type="component" value="Unassembled WGS sequence"/>
</dbReference>
<dbReference type="CDD" id="cd00093">
    <property type="entry name" value="HTH_XRE"/>
    <property type="match status" value="1"/>
</dbReference>
<reference evidence="2" key="1">
    <citation type="submission" date="2006-05" db="EMBL/GenBank/DDBJ databases">
        <title>Annotation of the draft genome assembly of Desulfuromonas acetoxidans DSM 684.</title>
        <authorList>
            <consortium name="US DOE Joint Genome Institute (JGI-ORNL)"/>
            <person name="Larimer F."/>
            <person name="Land M."/>
            <person name="Hauser L."/>
        </authorList>
    </citation>
    <scope>NUCLEOTIDE SEQUENCE [LARGE SCALE GENOMIC DNA]</scope>
    <source>
        <strain evidence="2">DSM 684</strain>
    </source>
</reference>
<protein>
    <submittedName>
        <fullName evidence="2">Transcriptional regulator, XRE family</fullName>
    </submittedName>
</protein>
<proteinExistence type="predicted"/>
<evidence type="ECO:0000259" key="1">
    <source>
        <dbReference type="PROSITE" id="PS50943"/>
    </source>
</evidence>
<organism evidence="2 3">
    <name type="scientific">Desulfuromonas acetoxidans (strain DSM 684 / 11070)</name>
    <dbReference type="NCBI Taxonomy" id="281689"/>
    <lineage>
        <taxon>Bacteria</taxon>
        <taxon>Pseudomonadati</taxon>
        <taxon>Thermodesulfobacteriota</taxon>
        <taxon>Desulfuromonadia</taxon>
        <taxon>Desulfuromonadales</taxon>
        <taxon>Desulfuromonadaceae</taxon>
        <taxon>Desulfuromonas</taxon>
    </lineage>
</organism>
<dbReference type="Gene3D" id="1.10.260.40">
    <property type="entry name" value="lambda repressor-like DNA-binding domains"/>
    <property type="match status" value="1"/>
</dbReference>
<comment type="caution">
    <text evidence="2">The sequence shown here is derived from an EMBL/GenBank/DDBJ whole genome shotgun (WGS) entry which is preliminary data.</text>
</comment>
<dbReference type="AlphaFoldDB" id="Q1JVI6"/>
<gene>
    <name evidence="2" type="ORF">Dace_0089</name>
</gene>
<dbReference type="InterPro" id="IPR001387">
    <property type="entry name" value="Cro/C1-type_HTH"/>
</dbReference>
<reference evidence="2" key="2">
    <citation type="submission" date="2006-05" db="EMBL/GenBank/DDBJ databases">
        <title>Sequencing of the draft genome and assembly of Desulfuromonas acetoxidans DSM 684.</title>
        <authorList>
            <consortium name="US DOE Joint Genome Institute (JGI-PGF)"/>
            <person name="Copeland A."/>
            <person name="Lucas S."/>
            <person name="Lapidus A."/>
            <person name="Barry K."/>
            <person name="Detter J.C."/>
            <person name="Glavina del Rio T."/>
            <person name="Hammon N."/>
            <person name="Israni S."/>
            <person name="Dalin E."/>
            <person name="Tice H."/>
            <person name="Bruce D."/>
            <person name="Pitluck S."/>
            <person name="Richardson P."/>
        </authorList>
    </citation>
    <scope>NUCLEOTIDE SEQUENCE [LARGE SCALE GENOMIC DNA]</scope>
    <source>
        <strain evidence="2">DSM 684</strain>
    </source>
</reference>
<dbReference type="SUPFAM" id="SSF47413">
    <property type="entry name" value="lambda repressor-like DNA-binding domains"/>
    <property type="match status" value="1"/>
</dbReference>
<name>Q1JVI6_DESA6</name>
<dbReference type="GO" id="GO:0003677">
    <property type="term" value="F:DNA binding"/>
    <property type="evidence" value="ECO:0007669"/>
    <property type="project" value="InterPro"/>
</dbReference>
<sequence length="150" mass="16578">MQISALVNGKGADIFMIGERLRNERKRLGMTQPKFAEAAGVSKRTLIDWEKGETFPTAMQLSALFNVGVDIQYVVAGLRESQNQRSQVLNGDGNIQFGNISVNGKGRFLSGEKYPNTTDKEVVEVGKVAEALEEYVSQKVAKKIIDELKK</sequence>